<evidence type="ECO:0000313" key="3">
    <source>
        <dbReference type="Proteomes" id="UP001596989"/>
    </source>
</evidence>
<comment type="caution">
    <text evidence="2">The sequence shown here is derived from an EMBL/GenBank/DDBJ whole genome shotgun (WGS) entry which is preliminary data.</text>
</comment>
<sequence length="82" mass="9235">MMNVLLVFICALLLSIALWWNYEQKKLIREVVWSIVLLWLAACLSMALLLHIPMVSPADWISVIVAPIYKPVIAWIKGGSTG</sequence>
<accession>A0ABW3HK56</accession>
<name>A0ABW3HK56_9BACL</name>
<protein>
    <recommendedName>
        <fullName evidence="4">Holin</fullName>
    </recommendedName>
</protein>
<evidence type="ECO:0000256" key="1">
    <source>
        <dbReference type="SAM" id="Phobius"/>
    </source>
</evidence>
<keyword evidence="1" id="KW-0472">Membrane</keyword>
<keyword evidence="1" id="KW-0812">Transmembrane</keyword>
<evidence type="ECO:0008006" key="4">
    <source>
        <dbReference type="Google" id="ProtNLM"/>
    </source>
</evidence>
<feature type="transmembrane region" description="Helical" evidence="1">
    <location>
        <begin position="33"/>
        <end position="52"/>
    </location>
</feature>
<organism evidence="2 3">
    <name type="scientific">Paenibacillus chungangensis</name>
    <dbReference type="NCBI Taxonomy" id="696535"/>
    <lineage>
        <taxon>Bacteria</taxon>
        <taxon>Bacillati</taxon>
        <taxon>Bacillota</taxon>
        <taxon>Bacilli</taxon>
        <taxon>Bacillales</taxon>
        <taxon>Paenibacillaceae</taxon>
        <taxon>Paenibacillus</taxon>
    </lineage>
</organism>
<dbReference type="RefSeq" id="WP_377561471.1">
    <property type="nucleotide sequence ID" value="NZ_JBHTJZ010000002.1"/>
</dbReference>
<keyword evidence="1" id="KW-1133">Transmembrane helix</keyword>
<keyword evidence="3" id="KW-1185">Reference proteome</keyword>
<dbReference type="EMBL" id="JBHTJZ010000002">
    <property type="protein sequence ID" value="MFD0957863.1"/>
    <property type="molecule type" value="Genomic_DNA"/>
</dbReference>
<evidence type="ECO:0000313" key="2">
    <source>
        <dbReference type="EMBL" id="MFD0957863.1"/>
    </source>
</evidence>
<gene>
    <name evidence="2" type="ORF">ACFQ2I_00455</name>
</gene>
<dbReference type="Proteomes" id="UP001596989">
    <property type="component" value="Unassembled WGS sequence"/>
</dbReference>
<reference evidence="3" key="1">
    <citation type="journal article" date="2019" name="Int. J. Syst. Evol. Microbiol.">
        <title>The Global Catalogue of Microorganisms (GCM) 10K type strain sequencing project: providing services to taxonomists for standard genome sequencing and annotation.</title>
        <authorList>
            <consortium name="The Broad Institute Genomics Platform"/>
            <consortium name="The Broad Institute Genome Sequencing Center for Infectious Disease"/>
            <person name="Wu L."/>
            <person name="Ma J."/>
        </authorList>
    </citation>
    <scope>NUCLEOTIDE SEQUENCE [LARGE SCALE GENOMIC DNA]</scope>
    <source>
        <strain evidence="3">CCUG 59129</strain>
    </source>
</reference>
<proteinExistence type="predicted"/>